<accession>A0A5C3QIE0</accession>
<keyword evidence="2" id="KW-1133">Transmembrane helix</keyword>
<keyword evidence="3" id="KW-0732">Signal</keyword>
<keyword evidence="5" id="KW-1185">Reference proteome</keyword>
<organism evidence="4 5">
    <name type="scientific">Pterulicium gracile</name>
    <dbReference type="NCBI Taxonomy" id="1884261"/>
    <lineage>
        <taxon>Eukaryota</taxon>
        <taxon>Fungi</taxon>
        <taxon>Dikarya</taxon>
        <taxon>Basidiomycota</taxon>
        <taxon>Agaricomycotina</taxon>
        <taxon>Agaricomycetes</taxon>
        <taxon>Agaricomycetidae</taxon>
        <taxon>Agaricales</taxon>
        <taxon>Pleurotineae</taxon>
        <taxon>Pterulaceae</taxon>
        <taxon>Pterulicium</taxon>
    </lineage>
</organism>
<gene>
    <name evidence="4" type="ORF">BDV98DRAFT_70342</name>
</gene>
<dbReference type="AlphaFoldDB" id="A0A5C3QIE0"/>
<feature type="compositionally biased region" description="Basic and acidic residues" evidence="1">
    <location>
        <begin position="200"/>
        <end position="210"/>
    </location>
</feature>
<feature type="chain" id="PRO_5023076514" description="Gram-positive cocci surface proteins LPxTG domain-containing protein" evidence="3">
    <location>
        <begin position="22"/>
        <end position="468"/>
    </location>
</feature>
<feature type="transmembrane region" description="Helical" evidence="2">
    <location>
        <begin position="78"/>
        <end position="97"/>
    </location>
</feature>
<name>A0A5C3QIE0_9AGAR</name>
<protein>
    <recommendedName>
        <fullName evidence="6">Gram-positive cocci surface proteins LPxTG domain-containing protein</fullName>
    </recommendedName>
</protein>
<keyword evidence="2" id="KW-0812">Transmembrane</keyword>
<dbReference type="Proteomes" id="UP000305067">
    <property type="component" value="Unassembled WGS sequence"/>
</dbReference>
<evidence type="ECO:0008006" key="6">
    <source>
        <dbReference type="Google" id="ProtNLM"/>
    </source>
</evidence>
<feature type="region of interest" description="Disordered" evidence="1">
    <location>
        <begin position="398"/>
        <end position="450"/>
    </location>
</feature>
<evidence type="ECO:0000256" key="1">
    <source>
        <dbReference type="SAM" id="MobiDB-lite"/>
    </source>
</evidence>
<dbReference type="EMBL" id="ML178824">
    <property type="protein sequence ID" value="TFL01825.1"/>
    <property type="molecule type" value="Genomic_DNA"/>
</dbReference>
<feature type="signal peptide" evidence="3">
    <location>
        <begin position="1"/>
        <end position="21"/>
    </location>
</feature>
<sequence length="468" mass="50968">MTFMISILLFLMFFLQLQVRSSPDPVSHLQLAQTSLEPRDDAAHAQDTNVLSTPPESSQLLPRSTVIAQSPETTSVNLFLLLGTTVVLVLALGTVVWKRRRRQPAISLPVAGHEMLPVASVQPGSQYTSFFTGNRGVAHRVRSLLSKQLGRIVPGPFGAVGRRFGAKITPVRWEQLLTAPSGEEDGVRTDARPSSARSKPYPDSRQSRDVFEASSSYDNVSLVTPQNDLLHEYPPLHPSQPRRHVSPQLIFHQDDAWDRSLDVMELGSSPGLLLAPGSLASPYWASISSLSTSPATPAFAHLSTHLEEDFPYYPDALPLEDLVPSRRTSNKFPASDSPRITSPSLPILELACHASADEVKLRLSTSTPTPQSTVSELNPLALDQHRSPSPADITPIQAHSSHWARPTTTLSPSARIPASEVQRDSEKKLPDMESGLCISDNPQGLLSPPPDAVSFATCKAQSEYGRMS</sequence>
<proteinExistence type="predicted"/>
<evidence type="ECO:0000256" key="3">
    <source>
        <dbReference type="SAM" id="SignalP"/>
    </source>
</evidence>
<feature type="region of interest" description="Disordered" evidence="1">
    <location>
        <begin position="179"/>
        <end position="210"/>
    </location>
</feature>
<feature type="compositionally biased region" description="Basic and acidic residues" evidence="1">
    <location>
        <begin position="421"/>
        <end position="431"/>
    </location>
</feature>
<evidence type="ECO:0000313" key="4">
    <source>
        <dbReference type="EMBL" id="TFL01825.1"/>
    </source>
</evidence>
<evidence type="ECO:0000313" key="5">
    <source>
        <dbReference type="Proteomes" id="UP000305067"/>
    </source>
</evidence>
<evidence type="ECO:0000256" key="2">
    <source>
        <dbReference type="SAM" id="Phobius"/>
    </source>
</evidence>
<keyword evidence="2" id="KW-0472">Membrane</keyword>
<reference evidence="4 5" key="1">
    <citation type="journal article" date="2019" name="Nat. Ecol. Evol.">
        <title>Megaphylogeny resolves global patterns of mushroom evolution.</title>
        <authorList>
            <person name="Varga T."/>
            <person name="Krizsan K."/>
            <person name="Foldi C."/>
            <person name="Dima B."/>
            <person name="Sanchez-Garcia M."/>
            <person name="Sanchez-Ramirez S."/>
            <person name="Szollosi G.J."/>
            <person name="Szarkandi J.G."/>
            <person name="Papp V."/>
            <person name="Albert L."/>
            <person name="Andreopoulos W."/>
            <person name="Angelini C."/>
            <person name="Antonin V."/>
            <person name="Barry K.W."/>
            <person name="Bougher N.L."/>
            <person name="Buchanan P."/>
            <person name="Buyck B."/>
            <person name="Bense V."/>
            <person name="Catcheside P."/>
            <person name="Chovatia M."/>
            <person name="Cooper J."/>
            <person name="Damon W."/>
            <person name="Desjardin D."/>
            <person name="Finy P."/>
            <person name="Geml J."/>
            <person name="Haridas S."/>
            <person name="Hughes K."/>
            <person name="Justo A."/>
            <person name="Karasinski D."/>
            <person name="Kautmanova I."/>
            <person name="Kiss B."/>
            <person name="Kocsube S."/>
            <person name="Kotiranta H."/>
            <person name="LaButti K.M."/>
            <person name="Lechner B.E."/>
            <person name="Liimatainen K."/>
            <person name="Lipzen A."/>
            <person name="Lukacs Z."/>
            <person name="Mihaltcheva S."/>
            <person name="Morgado L.N."/>
            <person name="Niskanen T."/>
            <person name="Noordeloos M.E."/>
            <person name="Ohm R.A."/>
            <person name="Ortiz-Santana B."/>
            <person name="Ovrebo C."/>
            <person name="Racz N."/>
            <person name="Riley R."/>
            <person name="Savchenko A."/>
            <person name="Shiryaev A."/>
            <person name="Soop K."/>
            <person name="Spirin V."/>
            <person name="Szebenyi C."/>
            <person name="Tomsovsky M."/>
            <person name="Tulloss R.E."/>
            <person name="Uehling J."/>
            <person name="Grigoriev I.V."/>
            <person name="Vagvolgyi C."/>
            <person name="Papp T."/>
            <person name="Martin F.M."/>
            <person name="Miettinen O."/>
            <person name="Hibbett D.S."/>
            <person name="Nagy L.G."/>
        </authorList>
    </citation>
    <scope>NUCLEOTIDE SEQUENCE [LARGE SCALE GENOMIC DNA]</scope>
    <source>
        <strain evidence="4 5">CBS 309.79</strain>
    </source>
</reference>